<sequence>MGITVNREIKIKTGILHVTYDSSLSGKIQCEVPLSGSENLTAICSTKSLLEVYHILNNFLKEIKNVIKYQAPKEYEDLENKIK</sequence>
<reference evidence="1" key="1">
    <citation type="journal article" date="2015" name="Nature">
        <title>Complex archaea that bridge the gap between prokaryotes and eukaryotes.</title>
        <authorList>
            <person name="Spang A."/>
            <person name="Saw J.H."/>
            <person name="Jorgensen S.L."/>
            <person name="Zaremba-Niedzwiedzka K."/>
            <person name="Martijn J."/>
            <person name="Lind A.E."/>
            <person name="van Eijk R."/>
            <person name="Schleper C."/>
            <person name="Guy L."/>
            <person name="Ettema T.J."/>
        </authorList>
    </citation>
    <scope>NUCLEOTIDE SEQUENCE</scope>
</reference>
<dbReference type="EMBL" id="LAZR01003345">
    <property type="protein sequence ID" value="KKN19333.1"/>
    <property type="molecule type" value="Genomic_DNA"/>
</dbReference>
<dbReference type="AlphaFoldDB" id="A0A0F9RPW5"/>
<organism evidence="1">
    <name type="scientific">marine sediment metagenome</name>
    <dbReference type="NCBI Taxonomy" id="412755"/>
    <lineage>
        <taxon>unclassified sequences</taxon>
        <taxon>metagenomes</taxon>
        <taxon>ecological metagenomes</taxon>
    </lineage>
</organism>
<comment type="caution">
    <text evidence="1">The sequence shown here is derived from an EMBL/GenBank/DDBJ whole genome shotgun (WGS) entry which is preliminary data.</text>
</comment>
<proteinExistence type="predicted"/>
<accession>A0A0F9RPW5</accession>
<evidence type="ECO:0000313" key="1">
    <source>
        <dbReference type="EMBL" id="KKN19333.1"/>
    </source>
</evidence>
<protein>
    <submittedName>
        <fullName evidence="1">Uncharacterized protein</fullName>
    </submittedName>
</protein>
<gene>
    <name evidence="1" type="ORF">LCGC14_0946680</name>
</gene>
<name>A0A0F9RPW5_9ZZZZ</name>